<organism evidence="6 7">
    <name type="scientific">Candidatus Cryptobacteroides faecavium</name>
    <dbReference type="NCBI Taxonomy" id="2840762"/>
    <lineage>
        <taxon>Bacteria</taxon>
        <taxon>Pseudomonadati</taxon>
        <taxon>Bacteroidota</taxon>
        <taxon>Bacteroidia</taxon>
        <taxon>Bacteroidales</taxon>
        <taxon>Candidatus Cryptobacteroides</taxon>
    </lineage>
</organism>
<keyword evidence="3" id="KW-0326">Glycosidase</keyword>
<dbReference type="GO" id="GO:0004553">
    <property type="term" value="F:hydrolase activity, hydrolyzing O-glycosyl compounds"/>
    <property type="evidence" value="ECO:0007669"/>
    <property type="project" value="TreeGrafter"/>
</dbReference>
<feature type="chain" id="PRO_5039139706" evidence="4">
    <location>
        <begin position="19"/>
        <end position="497"/>
    </location>
</feature>
<protein>
    <submittedName>
        <fullName evidence="6">Glycoside hydrolase</fullName>
    </submittedName>
</protein>
<dbReference type="InterPro" id="IPR017853">
    <property type="entry name" value="GH"/>
</dbReference>
<evidence type="ECO:0000256" key="2">
    <source>
        <dbReference type="ARBA" id="ARBA00022801"/>
    </source>
</evidence>
<name>A0A9D9NFG4_9BACT</name>
<dbReference type="Pfam" id="PF01229">
    <property type="entry name" value="Glyco_hydro_39"/>
    <property type="match status" value="1"/>
</dbReference>
<dbReference type="PANTHER" id="PTHR12631">
    <property type="entry name" value="ALPHA-L-IDURONIDASE"/>
    <property type="match status" value="1"/>
</dbReference>
<dbReference type="Proteomes" id="UP000823603">
    <property type="component" value="Unassembled WGS sequence"/>
</dbReference>
<dbReference type="SUPFAM" id="SSF51445">
    <property type="entry name" value="(Trans)glycosidases"/>
    <property type="match status" value="1"/>
</dbReference>
<evidence type="ECO:0000313" key="7">
    <source>
        <dbReference type="Proteomes" id="UP000823603"/>
    </source>
</evidence>
<sequence length="497" mass="55548">MNKTPALLGLLACISLSAAEPVPTPHWSVTWKRLFMTGPGLEQVGVLPARSAKELGPNIYWSVGCETLDRDYGDFQAYKPYLGELGVTSARIQSGWAKCEQKKGRYDFAWLDTIVDGMLEEGVKPWINLGYGNPLYGAEKGLGSRIFTDGETMEAWLDFVEAIVTRYKGKVTEWEVWNEPNLGENKTNYDAYAVLLSNTVEVIKRIEPDAQIIGFGLSRMPLGYVRKVLDLLKERDQLGLLDYISFHPYYENPDDASAGIDALAALVKSYSPDIKLFQGECGCPAVLEWGHALRYCEWSEYSQAKWVARRMAADWMRGIRSSIFTIVDLQYPNMQQSFGLMRTNLFKEVVYKRPSFYTVRNFANLFSDKKIFTAGALGYESNTARKLSVAGLAGGDGRLVGAMYWYSDRIPSSSLEFDSVELWVEGLALKDPVLVDMITGRIYSLPEYHGNISGGRMKFTGLPVWDSPLVIIDRSALPEGTATVGRQAAGSTKDMKF</sequence>
<gene>
    <name evidence="6" type="ORF">IAB82_07340</name>
</gene>
<reference evidence="6" key="1">
    <citation type="submission" date="2020-10" db="EMBL/GenBank/DDBJ databases">
        <authorList>
            <person name="Gilroy R."/>
        </authorList>
    </citation>
    <scope>NUCLEOTIDE SEQUENCE</scope>
    <source>
        <strain evidence="6">B2-22910</strain>
    </source>
</reference>
<evidence type="ECO:0000313" key="6">
    <source>
        <dbReference type="EMBL" id="MBO8471588.1"/>
    </source>
</evidence>
<keyword evidence="4" id="KW-0732">Signal</keyword>
<evidence type="ECO:0000256" key="3">
    <source>
        <dbReference type="ARBA" id="ARBA00023295"/>
    </source>
</evidence>
<feature type="signal peptide" evidence="4">
    <location>
        <begin position="1"/>
        <end position="18"/>
    </location>
</feature>
<dbReference type="PANTHER" id="PTHR12631:SF10">
    <property type="entry name" value="BETA-XYLOSIDASE-LIKE PROTEIN-RELATED"/>
    <property type="match status" value="1"/>
</dbReference>
<keyword evidence="2 6" id="KW-0378">Hydrolase</keyword>
<dbReference type="EMBL" id="JADIMB010000106">
    <property type="protein sequence ID" value="MBO8471588.1"/>
    <property type="molecule type" value="Genomic_DNA"/>
</dbReference>
<evidence type="ECO:0000256" key="4">
    <source>
        <dbReference type="SAM" id="SignalP"/>
    </source>
</evidence>
<dbReference type="InterPro" id="IPR051923">
    <property type="entry name" value="Glycosyl_Hydrolase_39"/>
</dbReference>
<dbReference type="Gene3D" id="3.20.20.80">
    <property type="entry name" value="Glycosidases"/>
    <property type="match status" value="1"/>
</dbReference>
<dbReference type="AlphaFoldDB" id="A0A9D9NFG4"/>
<reference evidence="6" key="2">
    <citation type="journal article" date="2021" name="PeerJ">
        <title>Extensive microbial diversity within the chicken gut microbiome revealed by metagenomics and culture.</title>
        <authorList>
            <person name="Gilroy R."/>
            <person name="Ravi A."/>
            <person name="Getino M."/>
            <person name="Pursley I."/>
            <person name="Horton D.L."/>
            <person name="Alikhan N.F."/>
            <person name="Baker D."/>
            <person name="Gharbi K."/>
            <person name="Hall N."/>
            <person name="Watson M."/>
            <person name="Adriaenssens E.M."/>
            <person name="Foster-Nyarko E."/>
            <person name="Jarju S."/>
            <person name="Secka A."/>
            <person name="Antonio M."/>
            <person name="Oren A."/>
            <person name="Chaudhuri R.R."/>
            <person name="La Ragione R."/>
            <person name="Hildebrand F."/>
            <person name="Pallen M.J."/>
        </authorList>
    </citation>
    <scope>NUCLEOTIDE SEQUENCE</scope>
    <source>
        <strain evidence="6">B2-22910</strain>
    </source>
</reference>
<evidence type="ECO:0000256" key="1">
    <source>
        <dbReference type="ARBA" id="ARBA00008875"/>
    </source>
</evidence>
<comment type="caution">
    <text evidence="6">The sequence shown here is derived from an EMBL/GenBank/DDBJ whole genome shotgun (WGS) entry which is preliminary data.</text>
</comment>
<proteinExistence type="inferred from homology"/>
<accession>A0A9D9NFG4</accession>
<evidence type="ECO:0000259" key="5">
    <source>
        <dbReference type="Pfam" id="PF01229"/>
    </source>
</evidence>
<feature type="domain" description="Glycosyl hydrolases family 39 N-terminal catalytic" evidence="5">
    <location>
        <begin position="101"/>
        <end position="252"/>
    </location>
</feature>
<comment type="similarity">
    <text evidence="1">Belongs to the glycosyl hydrolase 39 family.</text>
</comment>
<dbReference type="InterPro" id="IPR049166">
    <property type="entry name" value="GH39_cat"/>
</dbReference>